<dbReference type="SMART" id="SM00487">
    <property type="entry name" value="DEXDc"/>
    <property type="match status" value="1"/>
</dbReference>
<evidence type="ECO:0000259" key="4">
    <source>
        <dbReference type="PROSITE" id="PS51194"/>
    </source>
</evidence>
<keyword evidence="1" id="KW-0547">Nucleotide-binding</keyword>
<accession>Q18F87</accession>
<dbReference type="PROSITE" id="PS51194">
    <property type="entry name" value="HELICASE_CTER"/>
    <property type="match status" value="1"/>
</dbReference>
<dbReference type="STRING" id="362976.HQ_3274A"/>
<dbReference type="GO" id="GO:0036297">
    <property type="term" value="P:interstrand cross-link repair"/>
    <property type="evidence" value="ECO:0007669"/>
    <property type="project" value="TreeGrafter"/>
</dbReference>
<name>Q18F87_HALWD</name>
<gene>
    <name evidence="5" type="ordered locus">HQ_3274A</name>
</gene>
<dbReference type="PROSITE" id="PS51192">
    <property type="entry name" value="HELICASE_ATP_BIND_1"/>
    <property type="match status" value="1"/>
</dbReference>
<dbReference type="HOGENOM" id="CLU_001338_1_1_2"/>
<dbReference type="Proteomes" id="UP000001975">
    <property type="component" value="Chromosome"/>
</dbReference>
<sequence length="1763" mass="199501">MSSQLNPFNALDNVQSSYRSYVETFQNVDDETINAWIENRIQNGKVLWKEPFVQLNQRFQYGDALKDFVADGRLHEDILDVFKGADGEPIDPYKHQTEAIQSIQAGNNTIVSTGTGSGKSFAFGIPIVSHCLEAMEQGEDGIKAIIVYPMNALANSQYEDFAERLDGTGLKLGLYTGDTPSNPDSEQEFLQRFGRDESYDSELISREEIRETPPDILMTNYVMLDLILTRLIDKQLFPDSHEGTLQHLVLDEIHTYTGQQGADVAALVRRLREHTGVGDDLCCIGTSATVQSGEGLDADEEITDFASRIFGTDVSADAVVRESLYNIEFAGGRELPDTISVSESDITSFDGNLEDAITLTDQLTTADLDHVDSPEDLGEVLLGHPTVEFLQQELSDGSQQVVSEGETENVEDLVDAYRERLRSGVSRAGAERELTATLLAGTVATTEIQGEHQPIFVPKLHSFFSQGSNLVACLTNHTLNNSEPHLSDSGDIECRHCAERRDQNRRAFQLSFCRSCGQEYYTVFRSEEGHLESREVSDITPEDGEQAGYVMRGDWDSDEVQFPVQWLDDSGMLRDNWEEARPKPVMYCPEHNRLTPGHRRKGQLDCGCFGSQGVEATWVKAPFLFCAECGVHHSRRGRSMELSKMFQFGSVGRSTAMDVLVGSTLQNLPEGQQKTIAFSDNRQDTALQAAHINNLFQRIKFRRALYQAVKQATDGVGLTDIGDQIFDVLEEVDMIPEALPSDRFGTEPDAKRRYINYLLFQTLLDLRKSQQRGQQSLEEVGLIEVNYKRLSRFAALDDPWEGVPILEDAEPDVRREYVQGFLDLFRRASAVSHHHFTDFGDFKRENISKLPDETLFHKQQFFRLPQGFSDETDTSGTEKVRRLTHPRSRHVKWTTRSLDVDEDRAAEVIDAVVDLLSDPDELPLLEQQKIQHVGQAYMLKPDYIRIHPHDPTDVSVCPKCKTVVTRDNLGLCISYSCGSVVPEPGDLTDSYFHDLYTRRFGEAVEILAAEHSGQVEGDDRRELETRFREEDELNTIVCTPTMELGIDIGDLSSVFMRNVPPNPSNYSQRAGRAGRQNQPSVVSTFCGSGFGRQSHDQYFYQRPQRIISGEISPPTFLLDNEDLIRSHINSLVLEVIEQKLFGDINQILEINPEQNSYPVIESYLEDLEAAVAANEPAIINAVKSAFSRELASEDSYDWLTDDVIGSHVDGFVQRFDEAFDPWRQEYARLYRQRRRLSKKADVERLSYHESRERDAIEQRMDDMREGGQRFNTYQYLRSQGFLPNFGFPRSNCTLSFQTRKDDIPRDESRAIREFAPRNHVYYRGERYGVQYANPRTQDAEPITRSAIVCPACDTIIMGEEAEQAGACHICGESFSGTHPNPNVMALPDQRAMSEENITSDDEERKRKGYDIDSYYEQTDDATKYTLKSENVDDTAVTYEPSARIVTVNSGINSDDNEIDGFALCGECNRWLTSESQIENHLGEDGCYANADPENIERGIELYVEGNHDTITLTTPLPEDLQSEQKDEFYTTLREALYQGILVEFDLDQQEIESFTKPPTDPDTDNQRIIIHETSEGGAGALNALMDETRLSRAFEEAIDVLHGNDSDGCERACYDCLMSYYNQREHGLLNRHVVLPWFESRMSLTLDVEESRESTDGARYEQLKSACDSSLEIAVLDAIRDGGFDLPDEAQKIIYDGDEPITKPDFYYEPSGRPIAVFVDGPDHEKQHIKADDREKRNQLRQMNYRVVAVEDPDNVVDIWPLY</sequence>
<dbReference type="Gene3D" id="3.40.50.300">
    <property type="entry name" value="P-loop containing nucleotide triphosphate hydrolases"/>
    <property type="match status" value="2"/>
</dbReference>
<dbReference type="GO" id="GO:0005524">
    <property type="term" value="F:ATP binding"/>
    <property type="evidence" value="ECO:0007669"/>
    <property type="project" value="UniProtKB-KW"/>
</dbReference>
<dbReference type="Pfam" id="PF00270">
    <property type="entry name" value="DEAD"/>
    <property type="match status" value="1"/>
</dbReference>
<dbReference type="InterPro" id="IPR027417">
    <property type="entry name" value="P-loop_NTPase"/>
</dbReference>
<dbReference type="KEGG" id="hwa:HQ_3274A"/>
<feature type="domain" description="Helicase C-terminal" evidence="4">
    <location>
        <begin position="938"/>
        <end position="1124"/>
    </location>
</feature>
<dbReference type="GO" id="GO:0016787">
    <property type="term" value="F:hydrolase activity"/>
    <property type="evidence" value="ECO:0007669"/>
    <property type="project" value="UniProtKB-KW"/>
</dbReference>
<reference evidence="5 6" key="1">
    <citation type="journal article" date="2006" name="BMC Genomics">
        <title>The genome of the square archaeon Haloquadratum walsbyi: life at the limits of water activity.</title>
        <authorList>
            <person name="Bolhuis H.H."/>
            <person name="Palm P.P."/>
            <person name="Wende A.W."/>
            <person name="Falb M.M."/>
            <person name="Rampp M.M."/>
            <person name="Rodriguez-Valera F.F."/>
            <person name="Pfeiffer F.F."/>
            <person name="Oesterhelt D.D."/>
        </authorList>
    </citation>
    <scope>NUCLEOTIDE SEQUENCE [LARGE SCALE GENOMIC DNA]</scope>
    <source>
        <strain evidence="6">DSM 16790 / HBSQ001</strain>
    </source>
</reference>
<dbReference type="Pfam" id="PF00271">
    <property type="entry name" value="Helicase_C"/>
    <property type="match status" value="1"/>
</dbReference>
<dbReference type="InterPro" id="IPR001650">
    <property type="entry name" value="Helicase_C-like"/>
</dbReference>
<dbReference type="SUPFAM" id="SSF52540">
    <property type="entry name" value="P-loop containing nucleoside triphosphate hydrolases"/>
    <property type="match status" value="2"/>
</dbReference>
<dbReference type="SMART" id="SM00490">
    <property type="entry name" value="HELICc"/>
    <property type="match status" value="1"/>
</dbReference>
<keyword evidence="5" id="KW-0347">Helicase</keyword>
<keyword evidence="6" id="KW-1185">Reference proteome</keyword>
<keyword evidence="5" id="KW-0378">Hydrolase</keyword>
<evidence type="ECO:0000256" key="1">
    <source>
        <dbReference type="ARBA" id="ARBA00022741"/>
    </source>
</evidence>
<evidence type="ECO:0000313" key="6">
    <source>
        <dbReference type="Proteomes" id="UP000001975"/>
    </source>
</evidence>
<dbReference type="RefSeq" id="WP_011572476.1">
    <property type="nucleotide sequence ID" value="NC_008212.1"/>
</dbReference>
<dbReference type="PANTHER" id="PTHR47957">
    <property type="entry name" value="ATP-DEPENDENT HELICASE HRQ1"/>
    <property type="match status" value="1"/>
</dbReference>
<dbReference type="GO" id="GO:0006289">
    <property type="term" value="P:nucleotide-excision repair"/>
    <property type="evidence" value="ECO:0007669"/>
    <property type="project" value="TreeGrafter"/>
</dbReference>
<protein>
    <submittedName>
        <fullName evidence="5">DEAD/DEAH box helicase</fullName>
        <ecNumber evidence="5">3.6.4.-</ecNumber>
    </submittedName>
</protein>
<evidence type="ECO:0000259" key="3">
    <source>
        <dbReference type="PROSITE" id="PS51192"/>
    </source>
</evidence>
<evidence type="ECO:0000256" key="2">
    <source>
        <dbReference type="ARBA" id="ARBA00022840"/>
    </source>
</evidence>
<dbReference type="GO" id="GO:0003676">
    <property type="term" value="F:nucleic acid binding"/>
    <property type="evidence" value="ECO:0007669"/>
    <property type="project" value="InterPro"/>
</dbReference>
<dbReference type="PANTHER" id="PTHR47957:SF3">
    <property type="entry name" value="ATP-DEPENDENT HELICASE HRQ1"/>
    <property type="match status" value="1"/>
</dbReference>
<dbReference type="EC" id="3.6.4.-" evidence="5"/>
<dbReference type="eggNOG" id="arCOG06444">
    <property type="taxonomic scope" value="Archaea"/>
</dbReference>
<organism evidence="5 6">
    <name type="scientific">Haloquadratum walsbyi (strain DSM 16790 / HBSQ001)</name>
    <dbReference type="NCBI Taxonomy" id="362976"/>
    <lineage>
        <taxon>Archaea</taxon>
        <taxon>Methanobacteriati</taxon>
        <taxon>Methanobacteriota</taxon>
        <taxon>Stenosarchaea group</taxon>
        <taxon>Halobacteria</taxon>
        <taxon>Halobacteriales</taxon>
        <taxon>Haloferacaceae</taxon>
        <taxon>Haloquadratum</taxon>
    </lineage>
</organism>
<dbReference type="EMBL" id="AM180088">
    <property type="protein sequence ID" value="CAJ53371.1"/>
    <property type="molecule type" value="Genomic_DNA"/>
</dbReference>
<dbReference type="Pfam" id="PF09369">
    <property type="entry name" value="MZB"/>
    <property type="match status" value="1"/>
</dbReference>
<keyword evidence="2" id="KW-0067">ATP-binding</keyword>
<dbReference type="InterPro" id="IPR014001">
    <property type="entry name" value="Helicase_ATP-bd"/>
</dbReference>
<feature type="domain" description="Helicase ATP-binding" evidence="3">
    <location>
        <begin position="100"/>
        <end position="308"/>
    </location>
</feature>
<dbReference type="GO" id="GO:0043138">
    <property type="term" value="F:3'-5' DNA helicase activity"/>
    <property type="evidence" value="ECO:0007669"/>
    <property type="project" value="TreeGrafter"/>
</dbReference>
<proteinExistence type="predicted"/>
<dbReference type="InterPro" id="IPR011545">
    <property type="entry name" value="DEAD/DEAH_box_helicase_dom"/>
</dbReference>
<dbReference type="InterPro" id="IPR018973">
    <property type="entry name" value="MZB"/>
</dbReference>
<evidence type="ECO:0000313" key="5">
    <source>
        <dbReference type="EMBL" id="CAJ53371.1"/>
    </source>
</evidence>
<dbReference type="GeneID" id="4193375"/>